<gene>
    <name evidence="2" type="ORF">CEPIT_LOCUS8971</name>
</gene>
<feature type="region of interest" description="Disordered" evidence="1">
    <location>
        <begin position="256"/>
        <end position="286"/>
    </location>
</feature>
<dbReference type="GO" id="GO:0006355">
    <property type="term" value="P:regulation of DNA-templated transcription"/>
    <property type="evidence" value="ECO:0007669"/>
    <property type="project" value="InterPro"/>
</dbReference>
<dbReference type="GO" id="GO:0007623">
    <property type="term" value="P:circadian rhythm"/>
    <property type="evidence" value="ECO:0007669"/>
    <property type="project" value="InterPro"/>
</dbReference>
<sequence length="560" mass="62222">MSDLCSYEIEDAAWDDFCRSGDHIVPPNPCGPSADEHQLQGANHKKPRHEISSTGYAKKPKEQDENNCRMKLLAEGSWCDAPSHVFPTSHQSDTVNRVSNLSSESNTMESIGRDFCETGHILDDQKAGVDGNSNSYQFFLDDDNDEKNGSDTLEYGWPEIGNFEDVDRMFRNCDSTFGHATSDSDGDISGWLSSLNDIEGSKEASRTDVKFSCLSPNAPENILGSGQSGNSYREDLWVFEKGESDIVNHLSFVEGSHSSDCKDGSIPERKTNSHKKQSKPNNRSEGQRTCIFMENGASFPFNGSLHDAKRSTSTDSPQSTITSICTQRENQFPSDSFAYLQNCFPYMHSEYNHYPDRSSNIMSESNALVSVSPKGSHVPNQLLPIKRHLDTGFSSENHIDLDGANIKAPMGPSMLLASSSFSSGLDEVSEEATCFHQLRHAIDQIDLETKLCIRDSLYRLAQSAEQRHRHANFNGDNRDASGTDRCVGHLGMETDTNPIDRSIAQLLFHEPSDSSSPVESMYRFRDSSLAPVIAKELLCHRDAIVEKEMKACYTLQMKVS</sequence>
<protein>
    <recommendedName>
        <fullName evidence="4">Protein LNK1</fullName>
    </recommendedName>
</protein>
<evidence type="ECO:0000313" key="3">
    <source>
        <dbReference type="Proteomes" id="UP001152523"/>
    </source>
</evidence>
<evidence type="ECO:0008006" key="4">
    <source>
        <dbReference type="Google" id="ProtNLM"/>
    </source>
</evidence>
<organism evidence="2 3">
    <name type="scientific">Cuscuta epithymum</name>
    <dbReference type="NCBI Taxonomy" id="186058"/>
    <lineage>
        <taxon>Eukaryota</taxon>
        <taxon>Viridiplantae</taxon>
        <taxon>Streptophyta</taxon>
        <taxon>Embryophyta</taxon>
        <taxon>Tracheophyta</taxon>
        <taxon>Spermatophyta</taxon>
        <taxon>Magnoliopsida</taxon>
        <taxon>eudicotyledons</taxon>
        <taxon>Gunneridae</taxon>
        <taxon>Pentapetalae</taxon>
        <taxon>asterids</taxon>
        <taxon>lamiids</taxon>
        <taxon>Solanales</taxon>
        <taxon>Convolvulaceae</taxon>
        <taxon>Cuscuteae</taxon>
        <taxon>Cuscuta</taxon>
        <taxon>Cuscuta subgen. Cuscuta</taxon>
    </lineage>
</organism>
<name>A0AAV0CSS4_9ASTE</name>
<comment type="caution">
    <text evidence="2">The sequence shown here is derived from an EMBL/GenBank/DDBJ whole genome shotgun (WGS) entry which is preliminary data.</text>
</comment>
<dbReference type="AlphaFoldDB" id="A0AAV0CSS4"/>
<dbReference type="PANTHER" id="PTHR33334">
    <property type="entry name" value="PROTEIN LNK1"/>
    <property type="match status" value="1"/>
</dbReference>
<feature type="compositionally biased region" description="Basic and acidic residues" evidence="1">
    <location>
        <begin position="257"/>
        <end position="271"/>
    </location>
</feature>
<proteinExistence type="predicted"/>
<keyword evidence="3" id="KW-1185">Reference proteome</keyword>
<dbReference type="PANTHER" id="PTHR33334:SF8">
    <property type="entry name" value="PROTEIN LNK1"/>
    <property type="match status" value="1"/>
</dbReference>
<dbReference type="Proteomes" id="UP001152523">
    <property type="component" value="Unassembled WGS sequence"/>
</dbReference>
<evidence type="ECO:0000313" key="2">
    <source>
        <dbReference type="EMBL" id="CAH9084710.1"/>
    </source>
</evidence>
<feature type="region of interest" description="Disordered" evidence="1">
    <location>
        <begin position="31"/>
        <end position="64"/>
    </location>
</feature>
<accession>A0AAV0CSS4</accession>
<reference evidence="2" key="1">
    <citation type="submission" date="2022-07" db="EMBL/GenBank/DDBJ databases">
        <authorList>
            <person name="Macas J."/>
            <person name="Novak P."/>
            <person name="Neumann P."/>
        </authorList>
    </citation>
    <scope>NUCLEOTIDE SEQUENCE</scope>
</reference>
<dbReference type="EMBL" id="CAMAPF010000047">
    <property type="protein sequence ID" value="CAH9084710.1"/>
    <property type="molecule type" value="Genomic_DNA"/>
</dbReference>
<evidence type="ECO:0000256" key="1">
    <source>
        <dbReference type="SAM" id="MobiDB-lite"/>
    </source>
</evidence>
<dbReference type="InterPro" id="IPR039928">
    <property type="entry name" value="LNK"/>
</dbReference>